<comment type="catalytic activity">
    <reaction evidence="9">
        <text>O-phospho-L-serine + H2O = L-serine + phosphate</text>
        <dbReference type="Rhea" id="RHEA:21208"/>
        <dbReference type="ChEBI" id="CHEBI:15377"/>
        <dbReference type="ChEBI" id="CHEBI:33384"/>
        <dbReference type="ChEBI" id="CHEBI:43474"/>
        <dbReference type="ChEBI" id="CHEBI:57524"/>
        <dbReference type="EC" id="3.1.3.3"/>
    </reaction>
</comment>
<dbReference type="GO" id="GO:0000287">
    <property type="term" value="F:magnesium ion binding"/>
    <property type="evidence" value="ECO:0007669"/>
    <property type="project" value="TreeGrafter"/>
</dbReference>
<dbReference type="Pfam" id="PF12710">
    <property type="entry name" value="HAD"/>
    <property type="match status" value="1"/>
</dbReference>
<evidence type="ECO:0000313" key="11">
    <source>
        <dbReference type="EMBL" id="OGM15364.1"/>
    </source>
</evidence>
<sequence>MLKEKIDTVILDIDGTLTETISWYEITEGLGASRATHVDIFEERFRKGKLSYLDAKKELIGLWRSTRNANKKYMEKMFRSWKFKKDVVEIVEYLKKFYRLCLISGSVDLYVEAIAERLGIPHWYANTDLIWDKEGNLVDLNYYADQAAKKLEQFNEFISRNNIEKERCSVIGDGDSDIALFRELHYGIAVNKDPHPELESLAFKMIKELKEIKKIL</sequence>
<evidence type="ECO:0000256" key="2">
    <source>
        <dbReference type="ARBA" id="ARBA00005135"/>
    </source>
</evidence>
<keyword evidence="8" id="KW-0718">Serine biosynthesis</keyword>
<reference evidence="11 12" key="1">
    <citation type="journal article" date="2016" name="Nat. Commun.">
        <title>Thousands of microbial genomes shed light on interconnected biogeochemical processes in an aquifer system.</title>
        <authorList>
            <person name="Anantharaman K."/>
            <person name="Brown C.T."/>
            <person name="Hug L.A."/>
            <person name="Sharon I."/>
            <person name="Castelle C.J."/>
            <person name="Probst A.J."/>
            <person name="Thomas B.C."/>
            <person name="Singh A."/>
            <person name="Wilkins M.J."/>
            <person name="Karaoz U."/>
            <person name="Brodie E.L."/>
            <person name="Williams K.H."/>
            <person name="Hubbard S.S."/>
            <person name="Banfield J.F."/>
        </authorList>
    </citation>
    <scope>NUCLEOTIDE SEQUENCE [LARGE SCALE GENOMIC DNA]</scope>
</reference>
<keyword evidence="6" id="KW-0378">Hydrolase</keyword>
<dbReference type="SUPFAM" id="SSF56784">
    <property type="entry name" value="HAD-like"/>
    <property type="match status" value="1"/>
</dbReference>
<dbReference type="EMBL" id="MGFX01000006">
    <property type="protein sequence ID" value="OGM15364.1"/>
    <property type="molecule type" value="Genomic_DNA"/>
</dbReference>
<dbReference type="GO" id="GO:0005737">
    <property type="term" value="C:cytoplasm"/>
    <property type="evidence" value="ECO:0007669"/>
    <property type="project" value="TreeGrafter"/>
</dbReference>
<dbReference type="InterPro" id="IPR050582">
    <property type="entry name" value="HAD-like_SerB"/>
</dbReference>
<comment type="pathway">
    <text evidence="2">Amino-acid biosynthesis; L-serine biosynthesis; L-serine from 3-phospho-D-glycerate: step 3/3.</text>
</comment>
<dbReference type="InterPro" id="IPR023214">
    <property type="entry name" value="HAD_sf"/>
</dbReference>
<dbReference type="STRING" id="1802485.A2V97_01910"/>
<dbReference type="EC" id="3.1.3.3" evidence="3"/>
<evidence type="ECO:0000256" key="9">
    <source>
        <dbReference type="ARBA" id="ARBA00048138"/>
    </source>
</evidence>
<evidence type="ECO:0000256" key="7">
    <source>
        <dbReference type="ARBA" id="ARBA00022842"/>
    </source>
</evidence>
<protein>
    <recommendedName>
        <fullName evidence="3">phosphoserine phosphatase</fullName>
        <ecNumber evidence="3">3.1.3.3</ecNumber>
    </recommendedName>
</protein>
<dbReference type="InterPro" id="IPR036412">
    <property type="entry name" value="HAD-like_sf"/>
</dbReference>
<dbReference type="NCBIfam" id="TIGR01488">
    <property type="entry name" value="HAD-SF-IB"/>
    <property type="match status" value="1"/>
</dbReference>
<evidence type="ECO:0000256" key="3">
    <source>
        <dbReference type="ARBA" id="ARBA00012640"/>
    </source>
</evidence>
<comment type="cofactor">
    <cofactor evidence="1">
        <name>Mg(2+)</name>
        <dbReference type="ChEBI" id="CHEBI:18420"/>
    </cofactor>
</comment>
<gene>
    <name evidence="11" type="ORF">A2V97_01910</name>
</gene>
<organism evidence="11 12">
    <name type="scientific">Candidatus Woesebacteria bacterium RBG_16_42_24</name>
    <dbReference type="NCBI Taxonomy" id="1802485"/>
    <lineage>
        <taxon>Bacteria</taxon>
        <taxon>Candidatus Woeseibacteriota</taxon>
    </lineage>
</organism>
<evidence type="ECO:0000256" key="4">
    <source>
        <dbReference type="ARBA" id="ARBA00022605"/>
    </source>
</evidence>
<dbReference type="PANTHER" id="PTHR43344:SF2">
    <property type="entry name" value="PHOSPHOSERINE PHOSPHATASE"/>
    <property type="match status" value="1"/>
</dbReference>
<dbReference type="Gene3D" id="3.40.50.1000">
    <property type="entry name" value="HAD superfamily/HAD-like"/>
    <property type="match status" value="1"/>
</dbReference>
<evidence type="ECO:0000256" key="8">
    <source>
        <dbReference type="ARBA" id="ARBA00023299"/>
    </source>
</evidence>
<evidence type="ECO:0000256" key="6">
    <source>
        <dbReference type="ARBA" id="ARBA00022801"/>
    </source>
</evidence>
<dbReference type="AlphaFoldDB" id="A0A1F7XJZ3"/>
<evidence type="ECO:0000256" key="10">
    <source>
        <dbReference type="ARBA" id="ARBA00048523"/>
    </source>
</evidence>
<evidence type="ECO:0000313" key="12">
    <source>
        <dbReference type="Proteomes" id="UP000177382"/>
    </source>
</evidence>
<accession>A0A1F7XJZ3</accession>
<dbReference type="GO" id="GO:0006564">
    <property type="term" value="P:L-serine biosynthetic process"/>
    <property type="evidence" value="ECO:0007669"/>
    <property type="project" value="UniProtKB-KW"/>
</dbReference>
<evidence type="ECO:0000256" key="5">
    <source>
        <dbReference type="ARBA" id="ARBA00022723"/>
    </source>
</evidence>
<comment type="catalytic activity">
    <reaction evidence="10">
        <text>O-phospho-D-serine + H2O = D-serine + phosphate</text>
        <dbReference type="Rhea" id="RHEA:24873"/>
        <dbReference type="ChEBI" id="CHEBI:15377"/>
        <dbReference type="ChEBI" id="CHEBI:35247"/>
        <dbReference type="ChEBI" id="CHEBI:43474"/>
        <dbReference type="ChEBI" id="CHEBI:58680"/>
        <dbReference type="EC" id="3.1.3.3"/>
    </reaction>
</comment>
<evidence type="ECO:0000256" key="1">
    <source>
        <dbReference type="ARBA" id="ARBA00001946"/>
    </source>
</evidence>
<keyword evidence="5" id="KW-0479">Metal-binding</keyword>
<keyword evidence="7" id="KW-0460">Magnesium</keyword>
<dbReference type="GO" id="GO:0036424">
    <property type="term" value="F:L-phosphoserine phosphatase activity"/>
    <property type="evidence" value="ECO:0007669"/>
    <property type="project" value="TreeGrafter"/>
</dbReference>
<dbReference type="PANTHER" id="PTHR43344">
    <property type="entry name" value="PHOSPHOSERINE PHOSPHATASE"/>
    <property type="match status" value="1"/>
</dbReference>
<proteinExistence type="predicted"/>
<comment type="caution">
    <text evidence="11">The sequence shown here is derived from an EMBL/GenBank/DDBJ whole genome shotgun (WGS) entry which is preliminary data.</text>
</comment>
<keyword evidence="4" id="KW-0028">Amino-acid biosynthesis</keyword>
<dbReference type="Proteomes" id="UP000177382">
    <property type="component" value="Unassembled WGS sequence"/>
</dbReference>
<name>A0A1F7XJZ3_9BACT</name>